<proteinExistence type="predicted"/>
<dbReference type="PANTHER" id="PTHR42924">
    <property type="entry name" value="EXONUCLEASE"/>
    <property type="match status" value="1"/>
</dbReference>
<dbReference type="PANTHER" id="PTHR42924:SF3">
    <property type="entry name" value="POLYMERASE_HISTIDINOL PHOSPHATASE N-TERMINAL DOMAIN-CONTAINING PROTEIN"/>
    <property type="match status" value="1"/>
</dbReference>
<evidence type="ECO:0000313" key="2">
    <source>
        <dbReference type="EMBL" id="KAB2329394.1"/>
    </source>
</evidence>
<dbReference type="Proteomes" id="UP000481030">
    <property type="component" value="Unassembled WGS sequence"/>
</dbReference>
<evidence type="ECO:0000259" key="1">
    <source>
        <dbReference type="SMART" id="SM00481"/>
    </source>
</evidence>
<protein>
    <submittedName>
        <fullName evidence="2">PHP domain-containing protein</fullName>
    </submittedName>
</protein>
<dbReference type="RefSeq" id="WP_151537065.1">
    <property type="nucleotide sequence ID" value="NZ_WBOS01000019.1"/>
</dbReference>
<name>A0A6L3UYZ3_9BACI</name>
<dbReference type="Pfam" id="PF02811">
    <property type="entry name" value="PHP"/>
    <property type="match status" value="1"/>
</dbReference>
<accession>A0A6L3UYZ3</accession>
<keyword evidence="3" id="KW-1185">Reference proteome</keyword>
<dbReference type="InterPro" id="IPR003141">
    <property type="entry name" value="Pol/His_phosphatase_N"/>
</dbReference>
<reference evidence="2 3" key="1">
    <citation type="journal article" date="2016" name="Antonie Van Leeuwenhoek">
        <title>Bacillus depressus sp. nov., isolated from soil of a sunflower field.</title>
        <authorList>
            <person name="Wei X."/>
            <person name="Xin D."/>
            <person name="Xin Y."/>
            <person name="Zhang H."/>
            <person name="Wang T."/>
            <person name="Zhang J."/>
        </authorList>
    </citation>
    <scope>NUCLEOTIDE SEQUENCE [LARGE SCALE GENOMIC DNA]</scope>
    <source>
        <strain evidence="2 3">BZ1</strain>
    </source>
</reference>
<dbReference type="AlphaFoldDB" id="A0A6L3UYZ3"/>
<dbReference type="SUPFAM" id="SSF89550">
    <property type="entry name" value="PHP domain-like"/>
    <property type="match status" value="1"/>
</dbReference>
<dbReference type="GO" id="GO:0004534">
    <property type="term" value="F:5'-3' RNA exonuclease activity"/>
    <property type="evidence" value="ECO:0007669"/>
    <property type="project" value="TreeGrafter"/>
</dbReference>
<sequence length="271" mass="30721">MKADLHVHSHYSDGSSSVEELMELASKRGITHLSLVDHDTIAGIEAAQQEGKKHGITVVPGIEISAYDFTRNRKVHILGYQFDKDAVHIQELCNPLLKRRHENSLWQIKQLQKNNYNIRLEDVEKKAMMSGVIYKQHIMHCLLDHHFTTPLYKKLYQSLFKGNGICARDIEYEDAVAAIKAIKADNGYAVLAHPGQLDSYELIPELVKNGLDGIERNHFDHSKEDKHRVDQYADDYGLVRTGGSDFHGDYGTPIMIGDLVSPNELLESVFM</sequence>
<evidence type="ECO:0000313" key="3">
    <source>
        <dbReference type="Proteomes" id="UP000481030"/>
    </source>
</evidence>
<dbReference type="InterPro" id="IPR016195">
    <property type="entry name" value="Pol/histidinol_Pase-like"/>
</dbReference>
<dbReference type="Gene3D" id="1.10.150.650">
    <property type="match status" value="1"/>
</dbReference>
<dbReference type="OrthoDB" id="9804333at2"/>
<dbReference type="CDD" id="cd07438">
    <property type="entry name" value="PHP_HisPPase_AMP"/>
    <property type="match status" value="1"/>
</dbReference>
<organism evidence="2 3">
    <name type="scientific">Cytobacillus depressus</name>
    <dbReference type="NCBI Taxonomy" id="1602942"/>
    <lineage>
        <taxon>Bacteria</taxon>
        <taxon>Bacillati</taxon>
        <taxon>Bacillota</taxon>
        <taxon>Bacilli</taxon>
        <taxon>Bacillales</taxon>
        <taxon>Bacillaceae</taxon>
        <taxon>Cytobacillus</taxon>
    </lineage>
</organism>
<dbReference type="SMART" id="SM00481">
    <property type="entry name" value="POLIIIAc"/>
    <property type="match status" value="1"/>
</dbReference>
<dbReference type="InterPro" id="IPR004013">
    <property type="entry name" value="PHP_dom"/>
</dbReference>
<feature type="domain" description="Polymerase/histidinol phosphatase N-terminal" evidence="1">
    <location>
        <begin position="3"/>
        <end position="68"/>
    </location>
</feature>
<dbReference type="GO" id="GO:0035312">
    <property type="term" value="F:5'-3' DNA exonuclease activity"/>
    <property type="evidence" value="ECO:0007669"/>
    <property type="project" value="TreeGrafter"/>
</dbReference>
<dbReference type="InterPro" id="IPR052018">
    <property type="entry name" value="PHP_domain"/>
</dbReference>
<dbReference type="EMBL" id="WBOS01000019">
    <property type="protein sequence ID" value="KAB2329394.1"/>
    <property type="molecule type" value="Genomic_DNA"/>
</dbReference>
<dbReference type="Gene3D" id="3.20.20.140">
    <property type="entry name" value="Metal-dependent hydrolases"/>
    <property type="match status" value="1"/>
</dbReference>
<gene>
    <name evidence="2" type="ORF">F7731_22670</name>
</gene>
<comment type="caution">
    <text evidence="2">The sequence shown here is derived from an EMBL/GenBank/DDBJ whole genome shotgun (WGS) entry which is preliminary data.</text>
</comment>